<protein>
    <submittedName>
        <fullName evidence="2">Uncharacterized protein</fullName>
    </submittedName>
</protein>
<organism evidence="2 3">
    <name type="scientific">Manganibacter manganicus</name>
    <dbReference type="NCBI Taxonomy" id="1873176"/>
    <lineage>
        <taxon>Bacteria</taxon>
        <taxon>Pseudomonadati</taxon>
        <taxon>Pseudomonadota</taxon>
        <taxon>Alphaproteobacteria</taxon>
        <taxon>Hyphomicrobiales</taxon>
        <taxon>Phyllobacteriaceae</taxon>
        <taxon>Manganibacter</taxon>
    </lineage>
</organism>
<dbReference type="Proteomes" id="UP000191905">
    <property type="component" value="Unassembled WGS sequence"/>
</dbReference>
<keyword evidence="1" id="KW-1133">Transmembrane helix</keyword>
<evidence type="ECO:0000256" key="1">
    <source>
        <dbReference type="SAM" id="Phobius"/>
    </source>
</evidence>
<keyword evidence="1" id="KW-0472">Membrane</keyword>
<keyword evidence="3" id="KW-1185">Reference proteome</keyword>
<evidence type="ECO:0000313" key="3">
    <source>
        <dbReference type="Proteomes" id="UP000191905"/>
    </source>
</evidence>
<accession>A0A1V8RTR4</accession>
<gene>
    <name evidence="2" type="ORF">BFN67_13220</name>
</gene>
<sequence>MYDTQTASEPDFRVVDSRLMVKVFICFAVLALLSVAIALGGKWVGHRVAMAGNTTDTTQREIVIGNNVIAVPSNTIRFAQARRDGIAQRLDLYLRYPQMDGYSEIASDAFNHANGARKTILFLSFAEQAMSHDMSGRFAPIYSKLIEKPGTPGPAGITFYDFAEKTGYLNERLAVAERPGEEPFVARCLAELEAEDSLAPCERDVLVGDGLSLTYRFPLELLGDWKALDAALAAEMRRIVRTGAEPRTPAG</sequence>
<comment type="caution">
    <text evidence="2">The sequence shown here is derived from an EMBL/GenBank/DDBJ whole genome shotgun (WGS) entry which is preliminary data.</text>
</comment>
<reference evidence="2 3" key="1">
    <citation type="journal article" date="2016" name="Int. J. Syst. Evol. Microbiol.">
        <title>Pseudaminobacter manganicus sp. nov., isolated from sludge of a manganese mine.</title>
        <authorList>
            <person name="Li J."/>
            <person name="Huang J."/>
            <person name="Liao S."/>
            <person name="Wang G."/>
        </authorList>
    </citation>
    <scope>NUCLEOTIDE SEQUENCE [LARGE SCALE GENOMIC DNA]</scope>
    <source>
        <strain evidence="2 3">JH-7</strain>
    </source>
</reference>
<dbReference type="RefSeq" id="WP_080918600.1">
    <property type="nucleotide sequence ID" value="NZ_MDET01000006.1"/>
</dbReference>
<dbReference type="OrthoDB" id="7959514at2"/>
<dbReference type="AlphaFoldDB" id="A0A1V8RTR4"/>
<feature type="transmembrane region" description="Helical" evidence="1">
    <location>
        <begin position="20"/>
        <end position="40"/>
    </location>
</feature>
<name>A0A1V8RTR4_9HYPH</name>
<evidence type="ECO:0000313" key="2">
    <source>
        <dbReference type="EMBL" id="OQM76590.1"/>
    </source>
</evidence>
<dbReference type="EMBL" id="MDET01000006">
    <property type="protein sequence ID" value="OQM76590.1"/>
    <property type="molecule type" value="Genomic_DNA"/>
</dbReference>
<proteinExistence type="predicted"/>
<keyword evidence="1" id="KW-0812">Transmembrane</keyword>
<dbReference type="STRING" id="1873176.BFN67_13220"/>